<name>A0A9P9IGG1_9HYPO</name>
<protein>
    <submittedName>
        <fullName evidence="1">Uncharacterized protein</fullName>
    </submittedName>
</protein>
<accession>A0A9P9IGG1</accession>
<reference evidence="1" key="1">
    <citation type="journal article" date="2021" name="Nat. Commun.">
        <title>Genetic determinants of endophytism in the Arabidopsis root mycobiome.</title>
        <authorList>
            <person name="Mesny F."/>
            <person name="Miyauchi S."/>
            <person name="Thiergart T."/>
            <person name="Pickel B."/>
            <person name="Atanasova L."/>
            <person name="Karlsson M."/>
            <person name="Huettel B."/>
            <person name="Barry K.W."/>
            <person name="Haridas S."/>
            <person name="Chen C."/>
            <person name="Bauer D."/>
            <person name="Andreopoulos W."/>
            <person name="Pangilinan J."/>
            <person name="LaButti K."/>
            <person name="Riley R."/>
            <person name="Lipzen A."/>
            <person name="Clum A."/>
            <person name="Drula E."/>
            <person name="Henrissat B."/>
            <person name="Kohler A."/>
            <person name="Grigoriev I.V."/>
            <person name="Martin F.M."/>
            <person name="Hacquard S."/>
        </authorList>
    </citation>
    <scope>NUCLEOTIDE SEQUENCE</scope>
    <source>
        <strain evidence="1">MPI-CAGE-AT-0147</strain>
    </source>
</reference>
<organism evidence="1 2">
    <name type="scientific">Dactylonectria macrodidyma</name>
    <dbReference type="NCBI Taxonomy" id="307937"/>
    <lineage>
        <taxon>Eukaryota</taxon>
        <taxon>Fungi</taxon>
        <taxon>Dikarya</taxon>
        <taxon>Ascomycota</taxon>
        <taxon>Pezizomycotina</taxon>
        <taxon>Sordariomycetes</taxon>
        <taxon>Hypocreomycetidae</taxon>
        <taxon>Hypocreales</taxon>
        <taxon>Nectriaceae</taxon>
        <taxon>Dactylonectria</taxon>
    </lineage>
</organism>
<sequence length="100" mass="11410">MEYKQLPRGYAEVLENTQFALIATAYKLYSTVRNNQPWELDEPELNDRGVPVIYNIAQNLDCIRPNSCTRHRPRRYVPAIVATLPVASPPGRAKLARIES</sequence>
<gene>
    <name evidence="1" type="ORF">EDB81DRAFT_817417</name>
</gene>
<proteinExistence type="predicted"/>
<keyword evidence="2" id="KW-1185">Reference proteome</keyword>
<comment type="caution">
    <text evidence="1">The sequence shown here is derived from an EMBL/GenBank/DDBJ whole genome shotgun (WGS) entry which is preliminary data.</text>
</comment>
<dbReference type="OrthoDB" id="4151048at2759"/>
<dbReference type="EMBL" id="JAGMUV010000027">
    <property type="protein sequence ID" value="KAH7118430.1"/>
    <property type="molecule type" value="Genomic_DNA"/>
</dbReference>
<evidence type="ECO:0000313" key="2">
    <source>
        <dbReference type="Proteomes" id="UP000738349"/>
    </source>
</evidence>
<dbReference type="AlphaFoldDB" id="A0A9P9IGG1"/>
<dbReference type="Proteomes" id="UP000738349">
    <property type="component" value="Unassembled WGS sequence"/>
</dbReference>
<evidence type="ECO:0000313" key="1">
    <source>
        <dbReference type="EMBL" id="KAH7118430.1"/>
    </source>
</evidence>